<feature type="chain" id="PRO_5045321268" evidence="1">
    <location>
        <begin position="23"/>
        <end position="414"/>
    </location>
</feature>
<dbReference type="PROSITE" id="PS51257">
    <property type="entry name" value="PROKAR_LIPOPROTEIN"/>
    <property type="match status" value="1"/>
</dbReference>
<gene>
    <name evidence="2" type="ORF">GCM10010383_78010</name>
</gene>
<evidence type="ECO:0000313" key="3">
    <source>
        <dbReference type="Proteomes" id="UP000617743"/>
    </source>
</evidence>
<dbReference type="SUPFAM" id="SSF69322">
    <property type="entry name" value="Tricorn protease domain 2"/>
    <property type="match status" value="1"/>
</dbReference>
<dbReference type="Proteomes" id="UP000617743">
    <property type="component" value="Unassembled WGS sequence"/>
</dbReference>
<evidence type="ECO:0000256" key="1">
    <source>
        <dbReference type="SAM" id="SignalP"/>
    </source>
</evidence>
<dbReference type="EMBL" id="BMWC01000025">
    <property type="protein sequence ID" value="GGX36301.1"/>
    <property type="molecule type" value="Genomic_DNA"/>
</dbReference>
<keyword evidence="2" id="KW-0449">Lipoprotein</keyword>
<reference evidence="3" key="1">
    <citation type="journal article" date="2019" name="Int. J. Syst. Evol. Microbiol.">
        <title>The Global Catalogue of Microorganisms (GCM) 10K type strain sequencing project: providing services to taxonomists for standard genome sequencing and annotation.</title>
        <authorList>
            <consortium name="The Broad Institute Genomics Platform"/>
            <consortium name="The Broad Institute Genome Sequencing Center for Infectious Disease"/>
            <person name="Wu L."/>
            <person name="Ma J."/>
        </authorList>
    </citation>
    <scope>NUCLEOTIDE SEQUENCE [LARGE SCALE GENOMIC DNA]</scope>
    <source>
        <strain evidence="3">JCM 4866</strain>
    </source>
</reference>
<dbReference type="RefSeq" id="WP_190055051.1">
    <property type="nucleotide sequence ID" value="NZ_BMWC01000025.1"/>
</dbReference>
<name>A0ABQ2XW27_9ACTN</name>
<keyword evidence="1" id="KW-0732">Signal</keyword>
<accession>A0ABQ2XW27</accession>
<protein>
    <submittedName>
        <fullName evidence="2">Lipoprotein</fullName>
    </submittedName>
</protein>
<comment type="caution">
    <text evidence="2">The sequence shown here is derived from an EMBL/GenBank/DDBJ whole genome shotgun (WGS) entry which is preliminary data.</text>
</comment>
<sequence length="414" mass="44306">MSVRRNLTPWAPAALVTVALLATGCAGQGADASAPRATPTSAAPHGYVEGAQERAEQQSRLVLNDPRTGDSRVLDLITGKVHEVSRTPDTTHLTTDGRFGYLHTTGGTHVLDSGAWMVDHGDHVHYYRARIRDVGRLPGGPGARVRSDAAVTAVTDADGRARTYHRAELEKGRVGSPRTLPGTHAEAVVPYAEHLLSLTDDGKGSATLAVYDREGRRVASPDARCEEPRGDAVTRRGVVLGCADGALLVREADGTFTAEKIPYDGDVPAKQRATAFRHRPGSDTLTAPAGERAVWVLDVTERTWTRVRTNGPVVSANTAGEGSVLIVLETDGALHGYDITTGKQVSRTKPLVTGDLDAGTDGNTGPVIEVDRSRAYLNDLKGKRVYEIDYNDNLRIARTFDLDIEPALMAETGR</sequence>
<organism evidence="2 3">
    <name type="scientific">Streptomyces lomondensis</name>
    <dbReference type="NCBI Taxonomy" id="68229"/>
    <lineage>
        <taxon>Bacteria</taxon>
        <taxon>Bacillati</taxon>
        <taxon>Actinomycetota</taxon>
        <taxon>Actinomycetes</taxon>
        <taxon>Kitasatosporales</taxon>
        <taxon>Streptomycetaceae</taxon>
        <taxon>Streptomyces</taxon>
    </lineage>
</organism>
<proteinExistence type="predicted"/>
<keyword evidence="3" id="KW-1185">Reference proteome</keyword>
<evidence type="ECO:0000313" key="2">
    <source>
        <dbReference type="EMBL" id="GGX36301.1"/>
    </source>
</evidence>
<feature type="signal peptide" evidence="1">
    <location>
        <begin position="1"/>
        <end position="22"/>
    </location>
</feature>